<keyword evidence="3" id="KW-1185">Reference proteome</keyword>
<feature type="region of interest" description="Disordered" evidence="1">
    <location>
        <begin position="118"/>
        <end position="150"/>
    </location>
</feature>
<evidence type="ECO:0000256" key="1">
    <source>
        <dbReference type="SAM" id="MobiDB-lite"/>
    </source>
</evidence>
<accession>A0A4Z2F9Q9</accession>
<gene>
    <name evidence="2" type="ORF">EYF80_051915</name>
</gene>
<evidence type="ECO:0000313" key="3">
    <source>
        <dbReference type="Proteomes" id="UP000314294"/>
    </source>
</evidence>
<dbReference type="EMBL" id="SRLO01001426">
    <property type="protein sequence ID" value="TNN37918.1"/>
    <property type="molecule type" value="Genomic_DNA"/>
</dbReference>
<feature type="compositionally biased region" description="Polar residues" evidence="1">
    <location>
        <begin position="126"/>
        <end position="141"/>
    </location>
</feature>
<sequence length="150" mass="16575">MSHFTRHNIGVLLNPQPPDSFCSLRPSISGRSWRWEGGAERGALWVVVICPLIPTDPSPPPVHSALFPLRGSIATTASGWDAGHGGSVSMNGGPDHDKQQRNQRYEVQRWIEMNESVETHEEFQETQRTLFTASAQASSVKARSEEPGEE</sequence>
<protein>
    <submittedName>
        <fullName evidence="2">Uncharacterized protein</fullName>
    </submittedName>
</protein>
<reference evidence="2 3" key="1">
    <citation type="submission" date="2019-03" db="EMBL/GenBank/DDBJ databases">
        <title>First draft genome of Liparis tanakae, snailfish: a comprehensive survey of snailfish specific genes.</title>
        <authorList>
            <person name="Kim W."/>
            <person name="Song I."/>
            <person name="Jeong J.-H."/>
            <person name="Kim D."/>
            <person name="Kim S."/>
            <person name="Ryu S."/>
            <person name="Song J.Y."/>
            <person name="Lee S.K."/>
        </authorList>
    </citation>
    <scope>NUCLEOTIDE SEQUENCE [LARGE SCALE GENOMIC DNA]</scope>
    <source>
        <tissue evidence="2">Muscle</tissue>
    </source>
</reference>
<comment type="caution">
    <text evidence="2">The sequence shown here is derived from an EMBL/GenBank/DDBJ whole genome shotgun (WGS) entry which is preliminary data.</text>
</comment>
<dbReference type="Proteomes" id="UP000314294">
    <property type="component" value="Unassembled WGS sequence"/>
</dbReference>
<feature type="compositionally biased region" description="Basic and acidic residues" evidence="1">
    <location>
        <begin position="94"/>
        <end position="104"/>
    </location>
</feature>
<evidence type="ECO:0000313" key="2">
    <source>
        <dbReference type="EMBL" id="TNN37918.1"/>
    </source>
</evidence>
<name>A0A4Z2F9Q9_9TELE</name>
<feature type="region of interest" description="Disordered" evidence="1">
    <location>
        <begin position="77"/>
        <end position="104"/>
    </location>
</feature>
<dbReference type="AlphaFoldDB" id="A0A4Z2F9Q9"/>
<organism evidence="2 3">
    <name type="scientific">Liparis tanakae</name>
    <name type="common">Tanaka's snailfish</name>
    <dbReference type="NCBI Taxonomy" id="230148"/>
    <lineage>
        <taxon>Eukaryota</taxon>
        <taxon>Metazoa</taxon>
        <taxon>Chordata</taxon>
        <taxon>Craniata</taxon>
        <taxon>Vertebrata</taxon>
        <taxon>Euteleostomi</taxon>
        <taxon>Actinopterygii</taxon>
        <taxon>Neopterygii</taxon>
        <taxon>Teleostei</taxon>
        <taxon>Neoteleostei</taxon>
        <taxon>Acanthomorphata</taxon>
        <taxon>Eupercaria</taxon>
        <taxon>Perciformes</taxon>
        <taxon>Cottioidei</taxon>
        <taxon>Cottales</taxon>
        <taxon>Liparidae</taxon>
        <taxon>Liparis</taxon>
    </lineage>
</organism>
<proteinExistence type="predicted"/>